<dbReference type="EMBL" id="JBHTJV010000012">
    <property type="protein sequence ID" value="MFD0917370.1"/>
    <property type="molecule type" value="Genomic_DNA"/>
</dbReference>
<dbReference type="PANTHER" id="PTHR30477:SF23">
    <property type="entry name" value="HIGH-AFFINITY ZINC UPTAKE SYSTEM MEMBRANE PROTEIN ZNUB"/>
    <property type="match status" value="1"/>
</dbReference>
<dbReference type="RefSeq" id="WP_377213290.1">
    <property type="nucleotide sequence ID" value="NZ_JBHTJV010000012.1"/>
</dbReference>
<keyword evidence="11 14" id="KW-0472">Membrane</keyword>
<keyword evidence="16" id="KW-1185">Reference proteome</keyword>
<keyword evidence="9 14" id="KW-1133">Transmembrane helix</keyword>
<feature type="transmembrane region" description="Helical" evidence="14">
    <location>
        <begin position="41"/>
        <end position="73"/>
    </location>
</feature>
<evidence type="ECO:0000256" key="4">
    <source>
        <dbReference type="ARBA" id="ARBA00022448"/>
    </source>
</evidence>
<protein>
    <recommendedName>
        <fullName evidence="12">High-affinity zinc uptake system membrane protein ZnuB</fullName>
    </recommendedName>
</protein>
<feature type="transmembrane region" description="Helical" evidence="14">
    <location>
        <begin position="126"/>
        <end position="146"/>
    </location>
</feature>
<evidence type="ECO:0000256" key="2">
    <source>
        <dbReference type="ARBA" id="ARBA00004651"/>
    </source>
</evidence>
<evidence type="ECO:0000256" key="5">
    <source>
        <dbReference type="ARBA" id="ARBA00022475"/>
    </source>
</evidence>
<comment type="caution">
    <text evidence="15">The sequence shown here is derived from an EMBL/GenBank/DDBJ whole genome shotgun (WGS) entry which is preliminary data.</text>
</comment>
<evidence type="ECO:0000256" key="1">
    <source>
        <dbReference type="ARBA" id="ARBA00002313"/>
    </source>
</evidence>
<evidence type="ECO:0000256" key="10">
    <source>
        <dbReference type="ARBA" id="ARBA00023065"/>
    </source>
</evidence>
<feature type="transmembrane region" description="Helical" evidence="14">
    <location>
        <begin position="240"/>
        <end position="260"/>
    </location>
</feature>
<feature type="transmembrane region" description="Helical" evidence="14">
    <location>
        <begin position="6"/>
        <end position="29"/>
    </location>
</feature>
<dbReference type="PANTHER" id="PTHR30477">
    <property type="entry name" value="ABC-TRANSPORTER METAL-BINDING PROTEIN"/>
    <property type="match status" value="1"/>
</dbReference>
<comment type="function">
    <text evidence="1">Involved in the high-affinity zinc uptake transport system.</text>
</comment>
<evidence type="ECO:0000313" key="16">
    <source>
        <dbReference type="Proteomes" id="UP001597101"/>
    </source>
</evidence>
<evidence type="ECO:0000256" key="9">
    <source>
        <dbReference type="ARBA" id="ARBA00022989"/>
    </source>
</evidence>
<reference evidence="16" key="1">
    <citation type="journal article" date="2019" name="Int. J. Syst. Evol. Microbiol.">
        <title>The Global Catalogue of Microorganisms (GCM) 10K type strain sequencing project: providing services to taxonomists for standard genome sequencing and annotation.</title>
        <authorList>
            <consortium name="The Broad Institute Genomics Platform"/>
            <consortium name="The Broad Institute Genome Sequencing Center for Infectious Disease"/>
            <person name="Wu L."/>
            <person name="Ma J."/>
        </authorList>
    </citation>
    <scope>NUCLEOTIDE SEQUENCE [LARGE SCALE GENOMIC DNA]</scope>
    <source>
        <strain evidence="16">CCUG 60023</strain>
    </source>
</reference>
<dbReference type="CDD" id="cd06550">
    <property type="entry name" value="TM_ABC_iron-siderophores_like"/>
    <property type="match status" value="1"/>
</dbReference>
<dbReference type="Gene3D" id="1.10.3470.10">
    <property type="entry name" value="ABC transporter involved in vitamin B12 uptake, BtuC"/>
    <property type="match status" value="1"/>
</dbReference>
<comment type="subcellular location">
    <subcellularLocation>
        <location evidence="2 13">Cell membrane</location>
        <topology evidence="2 13">Multi-pass membrane protein</topology>
    </subcellularLocation>
</comment>
<feature type="transmembrane region" description="Helical" evidence="14">
    <location>
        <begin position="214"/>
        <end position="234"/>
    </location>
</feature>
<keyword evidence="4 13" id="KW-0813">Transport</keyword>
<dbReference type="InterPro" id="IPR037294">
    <property type="entry name" value="ABC_BtuC-like"/>
</dbReference>
<feature type="transmembrane region" description="Helical" evidence="14">
    <location>
        <begin position="171"/>
        <end position="202"/>
    </location>
</feature>
<evidence type="ECO:0000256" key="8">
    <source>
        <dbReference type="ARBA" id="ARBA00022906"/>
    </source>
</evidence>
<organism evidence="15 16">
    <name type="scientific">Pseudahrensia aquimaris</name>
    <dbReference type="NCBI Taxonomy" id="744461"/>
    <lineage>
        <taxon>Bacteria</taxon>
        <taxon>Pseudomonadati</taxon>
        <taxon>Pseudomonadota</taxon>
        <taxon>Alphaproteobacteria</taxon>
        <taxon>Hyphomicrobiales</taxon>
        <taxon>Ahrensiaceae</taxon>
        <taxon>Pseudahrensia</taxon>
    </lineage>
</organism>
<evidence type="ECO:0000256" key="12">
    <source>
        <dbReference type="ARBA" id="ARBA00040080"/>
    </source>
</evidence>
<gene>
    <name evidence="15" type="ORF">ACFQ14_13225</name>
</gene>
<keyword evidence="5" id="KW-1003">Cell membrane</keyword>
<name>A0ABW3FJF6_9HYPH</name>
<dbReference type="InterPro" id="IPR001626">
    <property type="entry name" value="ABC_TroCD"/>
</dbReference>
<evidence type="ECO:0000256" key="6">
    <source>
        <dbReference type="ARBA" id="ARBA00022692"/>
    </source>
</evidence>
<keyword evidence="8" id="KW-0864">Zinc transport</keyword>
<dbReference type="Pfam" id="PF00950">
    <property type="entry name" value="ABC-3"/>
    <property type="match status" value="1"/>
</dbReference>
<evidence type="ECO:0000313" key="15">
    <source>
        <dbReference type="EMBL" id="MFD0917370.1"/>
    </source>
</evidence>
<dbReference type="Proteomes" id="UP001597101">
    <property type="component" value="Unassembled WGS sequence"/>
</dbReference>
<keyword evidence="7" id="KW-0862">Zinc</keyword>
<comment type="similarity">
    <text evidence="3 13">Belongs to the ABC-3 integral membrane protein family.</text>
</comment>
<feature type="transmembrane region" description="Helical" evidence="14">
    <location>
        <begin position="85"/>
        <end position="105"/>
    </location>
</feature>
<keyword evidence="10" id="KW-0406">Ion transport</keyword>
<evidence type="ECO:0000256" key="11">
    <source>
        <dbReference type="ARBA" id="ARBA00023136"/>
    </source>
</evidence>
<dbReference type="SUPFAM" id="SSF81345">
    <property type="entry name" value="ABC transporter involved in vitamin B12 uptake, BtuC"/>
    <property type="match status" value="1"/>
</dbReference>
<sequence length="266" mass="27629">MLDDFFVRALLGGIMVALVAGPLGCFVVWRRLAYFGDTLAHAALLGVALAILFQVSTMGAVFGVCAAVALLLAALQNRLSISSDVLLGILAHGALATSFLALSLMSGPQVDLQALLFGDILSISKTNLATIAVGGAIVLAVLARFWEDLFAATVNQELARAEGAQPDRANIIFMFLMAAVIALSMKIIGALLITALLIIPAATARQVARTPEQMAVYASLIGALAVLSGLFASARYDTPSGASIILAALGLFVLSIAIFGRKTSQR</sequence>
<evidence type="ECO:0000256" key="14">
    <source>
        <dbReference type="SAM" id="Phobius"/>
    </source>
</evidence>
<evidence type="ECO:0000256" key="3">
    <source>
        <dbReference type="ARBA" id="ARBA00008034"/>
    </source>
</evidence>
<proteinExistence type="inferred from homology"/>
<accession>A0ABW3FJF6</accession>
<keyword evidence="6 13" id="KW-0812">Transmembrane</keyword>
<evidence type="ECO:0000256" key="13">
    <source>
        <dbReference type="RuleBase" id="RU003943"/>
    </source>
</evidence>
<evidence type="ECO:0000256" key="7">
    <source>
        <dbReference type="ARBA" id="ARBA00022833"/>
    </source>
</evidence>